<name>A0A1U9KE97_ACEAC</name>
<dbReference type="GO" id="GO:0060003">
    <property type="term" value="P:copper ion export"/>
    <property type="evidence" value="ECO:0007669"/>
    <property type="project" value="TreeGrafter"/>
</dbReference>
<comment type="similarity">
    <text evidence="1">Belongs to the membrane fusion protein (MFP) (TC 8.A.1) family.</text>
</comment>
<gene>
    <name evidence="8" type="ORF">A0U92_04220</name>
</gene>
<accession>A0A1U9KE97</accession>
<evidence type="ECO:0000259" key="5">
    <source>
        <dbReference type="Pfam" id="PF25954"/>
    </source>
</evidence>
<organism evidence="8 9">
    <name type="scientific">Acetobacter aceti</name>
    <dbReference type="NCBI Taxonomy" id="435"/>
    <lineage>
        <taxon>Bacteria</taxon>
        <taxon>Pseudomonadati</taxon>
        <taxon>Pseudomonadota</taxon>
        <taxon>Alphaproteobacteria</taxon>
        <taxon>Acetobacterales</taxon>
        <taxon>Acetobacteraceae</taxon>
        <taxon>Acetobacter</taxon>
        <taxon>Acetobacter subgen. Acetobacter</taxon>
    </lineage>
</organism>
<dbReference type="AlphaFoldDB" id="A0A1U9KE97"/>
<evidence type="ECO:0000259" key="6">
    <source>
        <dbReference type="Pfam" id="PF25975"/>
    </source>
</evidence>
<evidence type="ECO:0000313" key="9">
    <source>
        <dbReference type="Proteomes" id="UP000188937"/>
    </source>
</evidence>
<evidence type="ECO:0000259" key="7">
    <source>
        <dbReference type="Pfam" id="PF25984"/>
    </source>
</evidence>
<keyword evidence="9" id="KW-1185">Reference proteome</keyword>
<dbReference type="PANTHER" id="PTHR30097:SF4">
    <property type="entry name" value="SLR6042 PROTEIN"/>
    <property type="match status" value="1"/>
</dbReference>
<dbReference type="OrthoDB" id="9806939at2"/>
<feature type="chain" id="PRO_5012007494" evidence="4">
    <location>
        <begin position="33"/>
        <end position="393"/>
    </location>
</feature>
<dbReference type="KEGG" id="aace:A0U92_04220"/>
<keyword evidence="3" id="KW-0175">Coiled coil</keyword>
<evidence type="ECO:0000256" key="4">
    <source>
        <dbReference type="SAM" id="SignalP"/>
    </source>
</evidence>
<dbReference type="GO" id="GO:0022857">
    <property type="term" value="F:transmembrane transporter activity"/>
    <property type="evidence" value="ECO:0007669"/>
    <property type="project" value="InterPro"/>
</dbReference>
<dbReference type="InterPro" id="IPR006143">
    <property type="entry name" value="RND_pump_MFP"/>
</dbReference>
<dbReference type="Gene3D" id="2.40.50.100">
    <property type="match status" value="1"/>
</dbReference>
<sequence length="393" mass="42173">MIETNRVFPPSFASVLLSTLLVGSAFLSPAHALPSLPTVTISDDALIAEDIHTAIAHAGALPHHMDVPAYIAVDARKVAHIHPVGRGRVLEVSVVAGQMVTKGQPLLTYENFTLNDDTQQRLSAEAALQEARARRENARQLYDRARTLKGGAISVGELERRGAALREADALVHGREAALQTMAEHIRRYQSSMEHPNAGQSVVVSPISGIVTSVNVATGQEMTASSLAPVEIENLSHVWIVSQVDEDAAGRIRPGDRQLTWLAPGEAPLSSRIDVIEGHVDPKTQHILARSLVENPQQQLRPGMLVKTRLFSSEKVEGILIPSTALQTFSGTPCVFVLTAPHRYTLRIVRTGPSLEGQTVITDGLKSGETVVTQGSFTLKSQAILAPSAEANG</sequence>
<dbReference type="GO" id="GO:0030313">
    <property type="term" value="C:cell envelope"/>
    <property type="evidence" value="ECO:0007669"/>
    <property type="project" value="TreeGrafter"/>
</dbReference>
<dbReference type="GO" id="GO:0016020">
    <property type="term" value="C:membrane"/>
    <property type="evidence" value="ECO:0007669"/>
    <property type="project" value="InterPro"/>
</dbReference>
<dbReference type="Pfam" id="PF25975">
    <property type="entry name" value="CzcB_C"/>
    <property type="match status" value="1"/>
</dbReference>
<evidence type="ECO:0000256" key="2">
    <source>
        <dbReference type="ARBA" id="ARBA00022448"/>
    </source>
</evidence>
<feature type="domain" description="YknX-like barrel-sandwich hybrid" evidence="7">
    <location>
        <begin position="86"/>
        <end position="226"/>
    </location>
</feature>
<keyword evidence="2" id="KW-0813">Transport</keyword>
<dbReference type="RefSeq" id="WP_077812140.1">
    <property type="nucleotide sequence ID" value="NZ_CP014692.1"/>
</dbReference>
<dbReference type="Proteomes" id="UP000188937">
    <property type="component" value="Chromosome"/>
</dbReference>
<dbReference type="Pfam" id="PF25984">
    <property type="entry name" value="BSH_YknX"/>
    <property type="match status" value="1"/>
</dbReference>
<feature type="domain" description="CzcB-like C-terminal circularly permuted SH3-like" evidence="6">
    <location>
        <begin position="320"/>
        <end position="380"/>
    </location>
</feature>
<dbReference type="EMBL" id="CP014692">
    <property type="protein sequence ID" value="AQS84102.1"/>
    <property type="molecule type" value="Genomic_DNA"/>
</dbReference>
<dbReference type="Gene3D" id="2.40.420.20">
    <property type="match status" value="1"/>
</dbReference>
<dbReference type="GO" id="GO:0015679">
    <property type="term" value="P:plasma membrane copper ion transport"/>
    <property type="evidence" value="ECO:0007669"/>
    <property type="project" value="TreeGrafter"/>
</dbReference>
<evidence type="ECO:0000256" key="1">
    <source>
        <dbReference type="ARBA" id="ARBA00009477"/>
    </source>
</evidence>
<protein>
    <submittedName>
        <fullName evidence="8">Efflux transporter periplasmic adaptor subunit</fullName>
    </submittedName>
</protein>
<dbReference type="InterPro" id="IPR058792">
    <property type="entry name" value="Beta-barrel_RND_2"/>
</dbReference>
<dbReference type="InterPro" id="IPR051909">
    <property type="entry name" value="MFP_Cation_Efflux"/>
</dbReference>
<dbReference type="Gene3D" id="2.40.30.170">
    <property type="match status" value="1"/>
</dbReference>
<proteinExistence type="inferred from homology"/>
<feature type="signal peptide" evidence="4">
    <location>
        <begin position="1"/>
        <end position="32"/>
    </location>
</feature>
<dbReference type="InterPro" id="IPR058649">
    <property type="entry name" value="CzcB_C"/>
</dbReference>
<reference evidence="8 9" key="1">
    <citation type="submission" date="2016-03" db="EMBL/GenBank/DDBJ databases">
        <title>Acetic acid bacteria sequencing.</title>
        <authorList>
            <person name="Brandt J."/>
            <person name="Jakob F."/>
            <person name="Vogel R.F."/>
        </authorList>
    </citation>
    <scope>NUCLEOTIDE SEQUENCE [LARGE SCALE GENOMIC DNA]</scope>
    <source>
        <strain evidence="8 9">TMW2.1153</strain>
    </source>
</reference>
<keyword evidence="4" id="KW-0732">Signal</keyword>
<dbReference type="Pfam" id="PF25954">
    <property type="entry name" value="Beta-barrel_RND_2"/>
    <property type="match status" value="1"/>
</dbReference>
<dbReference type="NCBIfam" id="TIGR01730">
    <property type="entry name" value="RND_mfp"/>
    <property type="match status" value="1"/>
</dbReference>
<dbReference type="PANTHER" id="PTHR30097">
    <property type="entry name" value="CATION EFFLUX SYSTEM PROTEIN CUSB"/>
    <property type="match status" value="1"/>
</dbReference>
<evidence type="ECO:0000256" key="3">
    <source>
        <dbReference type="SAM" id="Coils"/>
    </source>
</evidence>
<dbReference type="SUPFAM" id="SSF111369">
    <property type="entry name" value="HlyD-like secretion proteins"/>
    <property type="match status" value="1"/>
</dbReference>
<feature type="domain" description="CusB-like beta-barrel" evidence="5">
    <location>
        <begin position="238"/>
        <end position="311"/>
    </location>
</feature>
<dbReference type="InterPro" id="IPR058639">
    <property type="entry name" value="BSH_YknX-like"/>
</dbReference>
<dbReference type="STRING" id="435.A0U92_04220"/>
<feature type="coiled-coil region" evidence="3">
    <location>
        <begin position="114"/>
        <end position="148"/>
    </location>
</feature>
<evidence type="ECO:0000313" key="8">
    <source>
        <dbReference type="EMBL" id="AQS84102.1"/>
    </source>
</evidence>
<dbReference type="Gene3D" id="1.10.287.470">
    <property type="entry name" value="Helix hairpin bin"/>
    <property type="match status" value="1"/>
</dbReference>